<evidence type="ECO:0000256" key="11">
    <source>
        <dbReference type="ARBA" id="ARBA00023049"/>
    </source>
</evidence>
<evidence type="ECO:0000256" key="17">
    <source>
        <dbReference type="PROSITE-ProRule" id="PRU00703"/>
    </source>
</evidence>
<dbReference type="GO" id="GO:0046872">
    <property type="term" value="F:metal ion binding"/>
    <property type="evidence" value="ECO:0007669"/>
    <property type="project" value="UniProtKB-UniRule"/>
</dbReference>
<keyword evidence="9 14" id="KW-0862">Zinc</keyword>
<dbReference type="Proteomes" id="UP000228531">
    <property type="component" value="Unassembled WGS sequence"/>
</dbReference>
<proteinExistence type="inferred from homology"/>
<evidence type="ECO:0000313" key="19">
    <source>
        <dbReference type="EMBL" id="PJI84296.1"/>
    </source>
</evidence>
<dbReference type="InterPro" id="IPR008915">
    <property type="entry name" value="Peptidase_M50"/>
</dbReference>
<evidence type="ECO:0000313" key="20">
    <source>
        <dbReference type="Proteomes" id="UP000228531"/>
    </source>
</evidence>
<feature type="transmembrane region" description="Helical" evidence="14">
    <location>
        <begin position="21"/>
        <end position="42"/>
    </location>
</feature>
<evidence type="ECO:0000256" key="8">
    <source>
        <dbReference type="ARBA" id="ARBA00022801"/>
    </source>
</evidence>
<gene>
    <name evidence="19" type="ORF">BC777_3838</name>
</gene>
<reference evidence="19 20" key="1">
    <citation type="submission" date="2017-11" db="EMBL/GenBank/DDBJ databases">
        <title>Genomic Encyclopedia of Archaeal and Bacterial Type Strains, Phase II (KMG-II): From Individual Species to Whole Genera.</title>
        <authorList>
            <person name="Goeker M."/>
        </authorList>
    </citation>
    <scope>NUCLEOTIDE SEQUENCE [LARGE SCALE GENOMIC DNA]</scope>
    <source>
        <strain evidence="19 20">DSM 29128</strain>
    </source>
</reference>
<dbReference type="InterPro" id="IPR016483">
    <property type="entry name" value="UCP006404_Pept_M50_CBS"/>
</dbReference>
<dbReference type="Gene3D" id="3.10.580.10">
    <property type="entry name" value="CBS-domain"/>
    <property type="match status" value="1"/>
</dbReference>
<evidence type="ECO:0000256" key="14">
    <source>
        <dbReference type="PIRNR" id="PIRNR006404"/>
    </source>
</evidence>
<comment type="caution">
    <text evidence="19">The sequence shown here is derived from an EMBL/GenBank/DDBJ whole genome shotgun (WGS) entry which is preliminary data.</text>
</comment>
<feature type="transmembrane region" description="Helical" evidence="14">
    <location>
        <begin position="141"/>
        <end position="162"/>
    </location>
</feature>
<evidence type="ECO:0000256" key="4">
    <source>
        <dbReference type="ARBA" id="ARBA00022670"/>
    </source>
</evidence>
<keyword evidence="6 14" id="KW-0479">Metal-binding</keyword>
<dbReference type="SUPFAM" id="SSF54631">
    <property type="entry name" value="CBS-domain pair"/>
    <property type="match status" value="1"/>
</dbReference>
<evidence type="ECO:0000259" key="18">
    <source>
        <dbReference type="PROSITE" id="PS51371"/>
    </source>
</evidence>
<dbReference type="CDD" id="cd06164">
    <property type="entry name" value="S2P-M50_SpoIVFB_CBS"/>
    <property type="match status" value="1"/>
</dbReference>
<dbReference type="PROSITE" id="PS51371">
    <property type="entry name" value="CBS"/>
    <property type="match status" value="1"/>
</dbReference>
<comment type="cofactor">
    <cofactor evidence="14 16">
        <name>Zn(2+)</name>
        <dbReference type="ChEBI" id="CHEBI:29105"/>
    </cofactor>
    <text evidence="14 16">Binds 1 zinc ion per subunit.</text>
</comment>
<evidence type="ECO:0000256" key="1">
    <source>
        <dbReference type="ARBA" id="ARBA00004651"/>
    </source>
</evidence>
<dbReference type="SMART" id="SM00116">
    <property type="entry name" value="CBS"/>
    <property type="match status" value="2"/>
</dbReference>
<keyword evidence="4 14" id="KW-0645">Protease</keyword>
<evidence type="ECO:0000256" key="10">
    <source>
        <dbReference type="ARBA" id="ARBA00022989"/>
    </source>
</evidence>
<keyword evidence="7" id="KW-0677">Repeat</keyword>
<dbReference type="AlphaFoldDB" id="A0A2M8W052"/>
<feature type="transmembrane region" description="Helical" evidence="14">
    <location>
        <begin position="48"/>
        <end position="68"/>
    </location>
</feature>
<dbReference type="GO" id="GO:0006508">
    <property type="term" value="P:proteolysis"/>
    <property type="evidence" value="ECO:0007669"/>
    <property type="project" value="UniProtKB-KW"/>
</dbReference>
<keyword evidence="13 14" id="KW-0472">Membrane</keyword>
<dbReference type="InterPro" id="IPR000644">
    <property type="entry name" value="CBS_dom"/>
</dbReference>
<feature type="binding site" evidence="16">
    <location>
        <position position="73"/>
    </location>
    <ligand>
        <name>Zn(2+)</name>
        <dbReference type="ChEBI" id="CHEBI:29105"/>
        <note>catalytic</note>
    </ligand>
</feature>
<keyword evidence="3 14" id="KW-1003">Cell membrane</keyword>
<keyword evidence="5 14" id="KW-0812">Transmembrane</keyword>
<comment type="similarity">
    <text evidence="2 14">Belongs to the peptidase M50B family.</text>
</comment>
<dbReference type="Pfam" id="PF00571">
    <property type="entry name" value="CBS"/>
    <property type="match status" value="2"/>
</dbReference>
<feature type="active site" evidence="15">
    <location>
        <position position="70"/>
    </location>
</feature>
<evidence type="ECO:0000256" key="13">
    <source>
        <dbReference type="ARBA" id="ARBA00023136"/>
    </source>
</evidence>
<dbReference type="GO" id="GO:0005886">
    <property type="term" value="C:plasma membrane"/>
    <property type="evidence" value="ECO:0007669"/>
    <property type="project" value="UniProtKB-SubCell"/>
</dbReference>
<feature type="transmembrane region" description="Helical" evidence="14">
    <location>
        <begin position="218"/>
        <end position="236"/>
    </location>
</feature>
<dbReference type="PIRSF" id="PIRSF006404">
    <property type="entry name" value="UCP006404_Pept_M50_CBS"/>
    <property type="match status" value="1"/>
</dbReference>
<keyword evidence="8 14" id="KW-0378">Hydrolase</keyword>
<name>A0A2M8W052_9RHOB</name>
<evidence type="ECO:0000256" key="15">
    <source>
        <dbReference type="PIRSR" id="PIRSR006404-1"/>
    </source>
</evidence>
<feature type="binding site" evidence="16">
    <location>
        <position position="168"/>
    </location>
    <ligand>
        <name>Zn(2+)</name>
        <dbReference type="ChEBI" id="CHEBI:29105"/>
        <note>catalytic</note>
    </ligand>
</feature>
<evidence type="ECO:0000256" key="16">
    <source>
        <dbReference type="PIRSR" id="PIRSR006404-2"/>
    </source>
</evidence>
<dbReference type="PANTHER" id="PTHR39188">
    <property type="entry name" value="MEMBRANE-ASSOCIATED ZINC METALLOPROTEASE M50B"/>
    <property type="match status" value="1"/>
</dbReference>
<feature type="binding site" evidence="16">
    <location>
        <position position="69"/>
    </location>
    <ligand>
        <name>Zn(2+)</name>
        <dbReference type="ChEBI" id="CHEBI:29105"/>
        <note>catalytic</note>
    </ligand>
</feature>
<protein>
    <recommendedName>
        <fullName evidence="14">Zinc metalloprotease</fullName>
    </recommendedName>
</protein>
<dbReference type="EMBL" id="PGTY01000005">
    <property type="protein sequence ID" value="PJI84296.1"/>
    <property type="molecule type" value="Genomic_DNA"/>
</dbReference>
<dbReference type="RefSeq" id="WP_245834499.1">
    <property type="nucleotide sequence ID" value="NZ_PGTY01000005.1"/>
</dbReference>
<keyword evidence="10 14" id="KW-1133">Transmembrane helix</keyword>
<comment type="subcellular location">
    <subcellularLocation>
        <location evidence="1 14">Cell membrane</location>
        <topology evidence="1 14">Multi-pass membrane protein</topology>
    </subcellularLocation>
</comment>
<keyword evidence="12 17" id="KW-0129">CBS domain</keyword>
<keyword evidence="20" id="KW-1185">Reference proteome</keyword>
<evidence type="ECO:0000256" key="12">
    <source>
        <dbReference type="ARBA" id="ARBA00023122"/>
    </source>
</evidence>
<sequence length="380" mass="41411">MMFSNAIKLFRLGGFDIKLDPSWFLIAGLITWTLSTQYFPLTLPGQTMAAYVTLAVIAMLGFFASLLLHEIAHSVVARRYGVRIKGITLFLFGGVAELESEVPTAKAELWVALAGPAMSVCLAVVFWTVSWLSELTLGAPALTIVLVYLAMINMIIAVFNMVPAFPLDGGRVLRAYLWNRHGDVLRATRIAAQSGTVFGYALMILGVLALFQGAVTAGLWYILIGFFVLAAAKSAFQNQLMQSTFEGKTVRALMIRDPVIASPELTLSAFVNQVMLAERVSFAPVVADGVLIGQIDKDVLSAIDRDNWTSTRVGDVFAGLDVAATIPPDMPIDALLKRIAETGTRKFLVVQDHKLLGVVTLANLIGHLHDTDQSNRRKVW</sequence>
<dbReference type="InterPro" id="IPR046342">
    <property type="entry name" value="CBS_dom_sf"/>
</dbReference>
<feature type="transmembrane region" description="Helical" evidence="14">
    <location>
        <begin position="190"/>
        <end position="211"/>
    </location>
</feature>
<accession>A0A2M8W052</accession>
<dbReference type="Pfam" id="PF02163">
    <property type="entry name" value="Peptidase_M50"/>
    <property type="match status" value="2"/>
</dbReference>
<dbReference type="GO" id="GO:0008237">
    <property type="term" value="F:metallopeptidase activity"/>
    <property type="evidence" value="ECO:0007669"/>
    <property type="project" value="UniProtKB-UniRule"/>
</dbReference>
<evidence type="ECO:0000256" key="3">
    <source>
        <dbReference type="ARBA" id="ARBA00022475"/>
    </source>
</evidence>
<evidence type="ECO:0000256" key="5">
    <source>
        <dbReference type="ARBA" id="ARBA00022692"/>
    </source>
</evidence>
<feature type="domain" description="CBS" evidence="18">
    <location>
        <begin position="319"/>
        <end position="374"/>
    </location>
</feature>
<evidence type="ECO:0000256" key="9">
    <source>
        <dbReference type="ARBA" id="ARBA00022833"/>
    </source>
</evidence>
<feature type="transmembrane region" description="Helical" evidence="14">
    <location>
        <begin position="110"/>
        <end position="129"/>
    </location>
</feature>
<dbReference type="PANTHER" id="PTHR39188:SF3">
    <property type="entry name" value="STAGE IV SPORULATION PROTEIN FB"/>
    <property type="match status" value="1"/>
</dbReference>
<evidence type="ECO:0000256" key="7">
    <source>
        <dbReference type="ARBA" id="ARBA00022737"/>
    </source>
</evidence>
<organism evidence="19 20">
    <name type="scientific">Yoonia maricola</name>
    <dbReference type="NCBI Taxonomy" id="420999"/>
    <lineage>
        <taxon>Bacteria</taxon>
        <taxon>Pseudomonadati</taxon>
        <taxon>Pseudomonadota</taxon>
        <taxon>Alphaproteobacteria</taxon>
        <taxon>Rhodobacterales</taxon>
        <taxon>Paracoccaceae</taxon>
        <taxon>Yoonia</taxon>
    </lineage>
</organism>
<evidence type="ECO:0000256" key="6">
    <source>
        <dbReference type="ARBA" id="ARBA00022723"/>
    </source>
</evidence>
<keyword evidence="11 14" id="KW-0482">Metalloprotease</keyword>
<evidence type="ECO:0000256" key="2">
    <source>
        <dbReference type="ARBA" id="ARBA00007931"/>
    </source>
</evidence>